<dbReference type="EMBL" id="CP034433">
    <property type="protein sequence ID" value="AZN35707.1"/>
    <property type="molecule type" value="Genomic_DNA"/>
</dbReference>
<accession>A0A3S8ZQH3</accession>
<evidence type="ECO:0000313" key="3">
    <source>
        <dbReference type="Proteomes" id="UP000282438"/>
    </source>
</evidence>
<protein>
    <submittedName>
        <fullName evidence="2">DUF2063 domain-containing protein</fullName>
    </submittedName>
</protein>
<dbReference type="Proteomes" id="UP000282438">
    <property type="component" value="Chromosome"/>
</dbReference>
<dbReference type="OrthoDB" id="343356at2"/>
<feature type="domain" description="Putative DNA-binding" evidence="1">
    <location>
        <begin position="6"/>
        <end position="96"/>
    </location>
</feature>
<dbReference type="InterPro" id="IPR018640">
    <property type="entry name" value="DUF2063"/>
</dbReference>
<dbReference type="AlphaFoldDB" id="A0A3S8ZQH3"/>
<dbReference type="KEGG" id="iod:EJO50_03950"/>
<gene>
    <name evidence="2" type="ORF">EJO50_03950</name>
</gene>
<name>A0A3S8ZQH3_9NEIS</name>
<dbReference type="Gene3D" id="1.10.150.690">
    <property type="entry name" value="DUF2063"/>
    <property type="match status" value="1"/>
</dbReference>
<dbReference type="RefSeq" id="WP_125971725.1">
    <property type="nucleotide sequence ID" value="NZ_CP034433.1"/>
</dbReference>
<organism evidence="2 3">
    <name type="scientific">Iodobacter ciconiae</name>
    <dbReference type="NCBI Taxonomy" id="2496266"/>
    <lineage>
        <taxon>Bacteria</taxon>
        <taxon>Pseudomonadati</taxon>
        <taxon>Pseudomonadota</taxon>
        <taxon>Betaproteobacteria</taxon>
        <taxon>Neisseriales</taxon>
        <taxon>Chitinibacteraceae</taxon>
        <taxon>Iodobacter</taxon>
    </lineage>
</organism>
<evidence type="ECO:0000259" key="1">
    <source>
        <dbReference type="Pfam" id="PF09836"/>
    </source>
</evidence>
<dbReference type="InterPro" id="IPR044922">
    <property type="entry name" value="DUF2063_N_sf"/>
</dbReference>
<evidence type="ECO:0000313" key="2">
    <source>
        <dbReference type="EMBL" id="AZN35707.1"/>
    </source>
</evidence>
<keyword evidence="3" id="KW-1185">Reference proteome</keyword>
<sequence>MDLHTWQRDLQASILTSSDQIQLPLHKGSIHREREIAIYADGYFLRLAEALQTNYPALFQILGDEDFYTLARAYLAAHPSSHPSIRWFGDQLAAFLKQEHPYAAVPIFAELAAFEWALRHTIDAADALLLTLENLQAIPSQNWALLCFKLHPSLSILSLAWNAPKVWQAIMAEQAPPAPKIHTQSYLIWRKPDLTVNWRSASPAEIHALALLASGANFSVICEGLLRYDLGDTPLAAARFLHQWIEQGLISRA</sequence>
<reference evidence="2 3" key="1">
    <citation type="submission" date="2018-12" db="EMBL/GenBank/DDBJ databases">
        <title>Complete genome sequence of Iodobacter sp. H11R3.</title>
        <authorList>
            <person name="Bae J.-W."/>
        </authorList>
    </citation>
    <scope>NUCLEOTIDE SEQUENCE [LARGE SCALE GENOMIC DNA]</scope>
    <source>
        <strain evidence="2 3">H11R3</strain>
    </source>
</reference>
<dbReference type="Pfam" id="PF09836">
    <property type="entry name" value="DUF2063"/>
    <property type="match status" value="1"/>
</dbReference>
<proteinExistence type="predicted"/>